<comment type="caution">
    <text evidence="1">The sequence shown here is derived from an EMBL/GenBank/DDBJ whole genome shotgun (WGS) entry which is preliminary data.</text>
</comment>
<proteinExistence type="predicted"/>
<accession>A0AC61RKV0</accession>
<name>A0AC61RKV0_9BACT</name>
<reference evidence="1" key="1">
    <citation type="submission" date="2019-04" db="EMBL/GenBank/DDBJ databases">
        <title>Microbes associate with the intestines of laboratory mice.</title>
        <authorList>
            <person name="Navarre W."/>
            <person name="Wong E."/>
            <person name="Huang K."/>
            <person name="Tropini C."/>
            <person name="Ng K."/>
            <person name="Yu B."/>
        </authorList>
    </citation>
    <scope>NUCLEOTIDE SEQUENCE</scope>
    <source>
        <strain evidence="1">NM04_E33</strain>
    </source>
</reference>
<evidence type="ECO:0000313" key="1">
    <source>
        <dbReference type="EMBL" id="TGY78021.1"/>
    </source>
</evidence>
<protein>
    <submittedName>
        <fullName evidence="1">Peptidase S41</fullName>
    </submittedName>
</protein>
<gene>
    <name evidence="1" type="ORF">E5331_11750</name>
</gene>
<sequence length="353" mass="39832">MRIPTTILLTLIAIMPAFLSSCHDEPEYSDTIYGNFDALCDIVDTRYCFFKEKDLDWVKITKAYREQITPETNSMELFFICAAMLDELKDGHVNLTSRYNTSYYRKWWSDYPQDFNLRTIEENYLEFNWLTTSGIMYKQLPGEIAYIYYPSFSYIISETSLDYILAILHKSRGLIIDIRNNGGGALTNIKTLVGRLISEKITGGYIMHKTGPGHEDFSKPFPIEYEPAEDWHVKWDGPVVLLTNRSCFSAANDFTAVMKSLPNVTVVGARTGGGGGLPFSSELPNGWGVRFSACPLLDSSMQCTEFGIDPTEGYEVHASDEELAQGKDAILDRAIEMLKDLPLPGDDEGETEK</sequence>
<evidence type="ECO:0000313" key="2">
    <source>
        <dbReference type="Proteomes" id="UP000306319"/>
    </source>
</evidence>
<keyword evidence="2" id="KW-1185">Reference proteome</keyword>
<organism evidence="1 2">
    <name type="scientific">Lepagella muris</name>
    <dbReference type="NCBI Taxonomy" id="3032870"/>
    <lineage>
        <taxon>Bacteria</taxon>
        <taxon>Pseudomonadati</taxon>
        <taxon>Bacteroidota</taxon>
        <taxon>Bacteroidia</taxon>
        <taxon>Bacteroidales</taxon>
        <taxon>Muribaculaceae</taxon>
        <taxon>Lepagella</taxon>
    </lineage>
</organism>
<dbReference type="EMBL" id="SRYB01000017">
    <property type="protein sequence ID" value="TGY78021.1"/>
    <property type="molecule type" value="Genomic_DNA"/>
</dbReference>
<dbReference type="Proteomes" id="UP000306319">
    <property type="component" value="Unassembled WGS sequence"/>
</dbReference>